<dbReference type="HOGENOM" id="CLU_3148216_0_0_3"/>
<proteinExistence type="predicted"/>
<dbReference type="KEGG" id="amr:AM1_D0235"/>
<dbReference type="AlphaFoldDB" id="A8ZNZ2"/>
<geneLocation type="plasmid" evidence="1 2">
    <name>pREB4</name>
</geneLocation>
<name>A8ZNZ2_ACAM1</name>
<organism evidence="1 2">
    <name type="scientific">Acaryochloris marina (strain MBIC 11017)</name>
    <dbReference type="NCBI Taxonomy" id="329726"/>
    <lineage>
        <taxon>Bacteria</taxon>
        <taxon>Bacillati</taxon>
        <taxon>Cyanobacteriota</taxon>
        <taxon>Cyanophyceae</taxon>
        <taxon>Acaryochloridales</taxon>
        <taxon>Acaryochloridaceae</taxon>
        <taxon>Acaryochloris</taxon>
    </lineage>
</organism>
<dbReference type="Proteomes" id="UP000000268">
    <property type="component" value="Plasmid pREB4"/>
</dbReference>
<reference evidence="1 2" key="1">
    <citation type="journal article" date="2008" name="Proc. Natl. Acad. Sci. U.S.A.">
        <title>Niche adaptation and genome expansion in the chlorophyll d-producing cyanobacterium Acaryochloris marina.</title>
        <authorList>
            <person name="Swingley W.D."/>
            <person name="Chen M."/>
            <person name="Cheung P.C."/>
            <person name="Conrad A.L."/>
            <person name="Dejesa L.C."/>
            <person name="Hao J."/>
            <person name="Honchak B.M."/>
            <person name="Karbach L.E."/>
            <person name="Kurdoglu A."/>
            <person name="Lahiri S."/>
            <person name="Mastrian S.D."/>
            <person name="Miyashita H."/>
            <person name="Page L."/>
            <person name="Ramakrishna P."/>
            <person name="Satoh S."/>
            <person name="Sattley W.M."/>
            <person name="Shimada Y."/>
            <person name="Taylor H.L."/>
            <person name="Tomo T."/>
            <person name="Tsuchiya T."/>
            <person name="Wang Z.T."/>
            <person name="Raymond J."/>
            <person name="Mimuro M."/>
            <person name="Blankenship R.E."/>
            <person name="Touchman J.W."/>
        </authorList>
    </citation>
    <scope>NUCLEOTIDE SEQUENCE [LARGE SCALE GENOMIC DNA]</scope>
    <source>
        <strain evidence="2">MBIC 11017</strain>
        <plasmid evidence="2">Plasmid pREB4</plasmid>
    </source>
</reference>
<keyword evidence="1" id="KW-0614">Plasmid</keyword>
<evidence type="ECO:0000313" key="1">
    <source>
        <dbReference type="EMBL" id="ABW32728.1"/>
    </source>
</evidence>
<gene>
    <name evidence="1" type="ordered locus">AM1_D0235</name>
</gene>
<protein>
    <submittedName>
        <fullName evidence="1">Uncharacterized protein</fullName>
    </submittedName>
</protein>
<dbReference type="EMBL" id="CP000841">
    <property type="protein sequence ID" value="ABW32728.1"/>
    <property type="molecule type" value="Genomic_DNA"/>
</dbReference>
<accession>A8ZNZ2</accession>
<sequence>MIFSTSYKEQNIKYSLNIIDYLLSLDVYESGGEARKDNHLCLHLVQIY</sequence>
<evidence type="ECO:0000313" key="2">
    <source>
        <dbReference type="Proteomes" id="UP000000268"/>
    </source>
</evidence>
<keyword evidence="2" id="KW-1185">Reference proteome</keyword>